<dbReference type="RefSeq" id="XP_025402352.1">
    <property type="nucleotide sequence ID" value="XM_025547443.1"/>
</dbReference>
<comment type="subcellular location">
    <subcellularLocation>
        <location evidence="1">Membrane</location>
        <topology evidence="1">Multi-pass membrane protein</topology>
    </subcellularLocation>
</comment>
<dbReference type="OrthoDB" id="3529975at2759"/>
<feature type="transmembrane region" description="Helical" evidence="6">
    <location>
        <begin position="61"/>
        <end position="79"/>
    </location>
</feature>
<dbReference type="EMBL" id="MSFL01000004">
    <property type="protein sequence ID" value="PWY89165.1"/>
    <property type="molecule type" value="Genomic_DNA"/>
</dbReference>
<organism evidence="8 9">
    <name type="scientific">Aspergillus heteromorphus CBS 117.55</name>
    <dbReference type="NCBI Taxonomy" id="1448321"/>
    <lineage>
        <taxon>Eukaryota</taxon>
        <taxon>Fungi</taxon>
        <taxon>Dikarya</taxon>
        <taxon>Ascomycota</taxon>
        <taxon>Pezizomycotina</taxon>
        <taxon>Eurotiomycetes</taxon>
        <taxon>Eurotiomycetidae</taxon>
        <taxon>Eurotiales</taxon>
        <taxon>Aspergillaceae</taxon>
        <taxon>Aspergillus</taxon>
        <taxon>Aspergillus subgen. Circumdati</taxon>
    </lineage>
</organism>
<evidence type="ECO:0000256" key="4">
    <source>
        <dbReference type="ARBA" id="ARBA00023136"/>
    </source>
</evidence>
<feature type="transmembrane region" description="Helical" evidence="6">
    <location>
        <begin position="161"/>
        <end position="185"/>
    </location>
</feature>
<accession>A0A317WSU1</accession>
<comment type="similarity">
    <text evidence="5">Belongs to the SAT4 family.</text>
</comment>
<keyword evidence="2 6" id="KW-0812">Transmembrane</keyword>
<dbReference type="InterPro" id="IPR052337">
    <property type="entry name" value="SAT4-like"/>
</dbReference>
<feature type="transmembrane region" description="Helical" evidence="6">
    <location>
        <begin position="20"/>
        <end position="41"/>
    </location>
</feature>
<keyword evidence="3 6" id="KW-1133">Transmembrane helix</keyword>
<dbReference type="PANTHER" id="PTHR33048:SF47">
    <property type="entry name" value="INTEGRAL MEMBRANE PROTEIN-RELATED"/>
    <property type="match status" value="1"/>
</dbReference>
<keyword evidence="9" id="KW-1185">Reference proteome</keyword>
<dbReference type="AlphaFoldDB" id="A0A317WSU1"/>
<evidence type="ECO:0000256" key="5">
    <source>
        <dbReference type="ARBA" id="ARBA00038359"/>
    </source>
</evidence>
<feature type="transmembrane region" description="Helical" evidence="6">
    <location>
        <begin position="129"/>
        <end position="154"/>
    </location>
</feature>
<dbReference type="Proteomes" id="UP000247233">
    <property type="component" value="Unassembled WGS sequence"/>
</dbReference>
<evidence type="ECO:0000256" key="1">
    <source>
        <dbReference type="ARBA" id="ARBA00004141"/>
    </source>
</evidence>
<keyword evidence="4 6" id="KW-0472">Membrane</keyword>
<dbReference type="VEuPathDB" id="FungiDB:BO70DRAFT_418230"/>
<evidence type="ECO:0000259" key="7">
    <source>
        <dbReference type="Pfam" id="PF20684"/>
    </source>
</evidence>
<evidence type="ECO:0000256" key="6">
    <source>
        <dbReference type="SAM" id="Phobius"/>
    </source>
</evidence>
<feature type="transmembrane region" description="Helical" evidence="6">
    <location>
        <begin position="205"/>
        <end position="231"/>
    </location>
</feature>
<protein>
    <recommendedName>
        <fullName evidence="7">Rhodopsin domain-containing protein</fullName>
    </recommendedName>
</protein>
<feature type="domain" description="Rhodopsin" evidence="7">
    <location>
        <begin position="52"/>
        <end position="252"/>
    </location>
</feature>
<evidence type="ECO:0000313" key="9">
    <source>
        <dbReference type="Proteomes" id="UP000247233"/>
    </source>
</evidence>
<gene>
    <name evidence="8" type="ORF">BO70DRAFT_418230</name>
</gene>
<comment type="caution">
    <text evidence="8">The sequence shown here is derived from an EMBL/GenBank/DDBJ whole genome shotgun (WGS) entry which is preliminary data.</text>
</comment>
<evidence type="ECO:0000313" key="8">
    <source>
        <dbReference type="EMBL" id="PWY89165.1"/>
    </source>
</evidence>
<reference evidence="8 9" key="1">
    <citation type="submission" date="2016-12" db="EMBL/GenBank/DDBJ databases">
        <title>The genomes of Aspergillus section Nigri reveals drivers in fungal speciation.</title>
        <authorList>
            <consortium name="DOE Joint Genome Institute"/>
            <person name="Vesth T.C."/>
            <person name="Nybo J."/>
            <person name="Theobald S."/>
            <person name="Brandl J."/>
            <person name="Frisvad J.C."/>
            <person name="Nielsen K.F."/>
            <person name="Lyhne E.K."/>
            <person name="Kogle M.E."/>
            <person name="Kuo A."/>
            <person name="Riley R."/>
            <person name="Clum A."/>
            <person name="Nolan M."/>
            <person name="Lipzen A."/>
            <person name="Salamov A."/>
            <person name="Henrissat B."/>
            <person name="Wiebenga A."/>
            <person name="De Vries R.P."/>
            <person name="Grigoriev I.V."/>
            <person name="Mortensen U.H."/>
            <person name="Andersen M.R."/>
            <person name="Baker S.E."/>
        </authorList>
    </citation>
    <scope>NUCLEOTIDE SEQUENCE [LARGE SCALE GENOMIC DNA]</scope>
    <source>
        <strain evidence="8 9">CBS 117.55</strain>
    </source>
</reference>
<proteinExistence type="inferred from homology"/>
<feature type="transmembrane region" description="Helical" evidence="6">
    <location>
        <begin position="91"/>
        <end position="109"/>
    </location>
</feature>
<evidence type="ECO:0000256" key="2">
    <source>
        <dbReference type="ARBA" id="ARBA00022692"/>
    </source>
</evidence>
<dbReference type="GO" id="GO:0016020">
    <property type="term" value="C:membrane"/>
    <property type="evidence" value="ECO:0007669"/>
    <property type="project" value="UniProtKB-SubCell"/>
</dbReference>
<dbReference type="GeneID" id="37069680"/>
<dbReference type="InterPro" id="IPR049326">
    <property type="entry name" value="Rhodopsin_dom_fungi"/>
</dbReference>
<dbReference type="PANTHER" id="PTHR33048">
    <property type="entry name" value="PTH11-LIKE INTEGRAL MEMBRANE PROTEIN (AFU_ORTHOLOGUE AFUA_5G11245)"/>
    <property type="match status" value="1"/>
</dbReference>
<name>A0A317WSU1_9EURO</name>
<evidence type="ECO:0000256" key="3">
    <source>
        <dbReference type="ARBA" id="ARBA00022989"/>
    </source>
</evidence>
<dbReference type="Pfam" id="PF20684">
    <property type="entry name" value="Fung_rhodopsin"/>
    <property type="match status" value="1"/>
</dbReference>
<sequence>MSTSTDGSIPDSSDENGRELRIFMAAMITFPTIAVVLRFWSRAIMPPNASQMRNRHFWWDDWAVLVTWVCFSPTHNIYLQTLTGGTRDDPQLLTVMCSIVSCIMVGLGVGKHYSEVGFVGYAKIRKLVYVTFFSFGLGTGFGRASALLFYALIFDMISRTFAYALWVLHALNVAWMVGLVFAVIFQCSPVESAWNPAVKGHCVALWSLWMGILLPALIIDLAILLLPMPILGKLHLPRSRKFLIITLFACGYM</sequence>